<comment type="caution">
    <text evidence="4">The sequence shown here is derived from an EMBL/GenBank/DDBJ whole genome shotgun (WGS) entry which is preliminary data.</text>
</comment>
<evidence type="ECO:0000259" key="3">
    <source>
        <dbReference type="PROSITE" id="PS51352"/>
    </source>
</evidence>
<comment type="similarity">
    <text evidence="1">Belongs to the SCO1/2 family.</text>
</comment>
<dbReference type="RefSeq" id="WP_238202494.1">
    <property type="nucleotide sequence ID" value="NZ_BPQE01000011.1"/>
</dbReference>
<protein>
    <submittedName>
        <fullName evidence="4">Protein SCO1/2</fullName>
    </submittedName>
</protein>
<reference evidence="4 5" key="1">
    <citation type="submission" date="2023-07" db="EMBL/GenBank/DDBJ databases">
        <title>Genomic Encyclopedia of Type Strains, Phase IV (KMG-IV): sequencing the most valuable type-strain genomes for metagenomic binning, comparative biology and taxonomic classification.</title>
        <authorList>
            <person name="Goeker M."/>
        </authorList>
    </citation>
    <scope>NUCLEOTIDE SEQUENCE [LARGE SCALE GENOMIC DNA]</scope>
    <source>
        <strain evidence="4 5">DSM 19013</strain>
    </source>
</reference>
<dbReference type="InterPro" id="IPR036249">
    <property type="entry name" value="Thioredoxin-like_sf"/>
</dbReference>
<dbReference type="Pfam" id="PF02630">
    <property type="entry name" value="SCO1-SenC"/>
    <property type="match status" value="1"/>
</dbReference>
<dbReference type="PROSITE" id="PS51352">
    <property type="entry name" value="THIOREDOXIN_2"/>
    <property type="match status" value="1"/>
</dbReference>
<dbReference type="CDD" id="cd02968">
    <property type="entry name" value="SCO"/>
    <property type="match status" value="1"/>
</dbReference>
<keyword evidence="2" id="KW-0186">Copper</keyword>
<keyword evidence="5" id="KW-1185">Reference proteome</keyword>
<dbReference type="InterPro" id="IPR013766">
    <property type="entry name" value="Thioredoxin_domain"/>
</dbReference>
<feature type="domain" description="Thioredoxin" evidence="3">
    <location>
        <begin position="33"/>
        <end position="181"/>
    </location>
</feature>
<evidence type="ECO:0000256" key="1">
    <source>
        <dbReference type="ARBA" id="ARBA00010996"/>
    </source>
</evidence>
<sequence length="193" mass="20865">MRRALLPLLAFSLGLVGITAAAFIMLRPEAVPVATAAVGGPFTLTDQDGRTVTEKDFAGATHLVFFGFTHCPDVCPTTLQQISDVLAALGPKGKDMKVAFITVDPERDDPASLKTYLSSFDPRITGLTGTPEQVSAVEKSFRAYARKVPDKNGEYVMEHTAIVYVMDAKNRFLGALDISRTPDKTAAELSKRM</sequence>
<evidence type="ECO:0000256" key="2">
    <source>
        <dbReference type="ARBA" id="ARBA00023008"/>
    </source>
</evidence>
<dbReference type="Proteomes" id="UP001231124">
    <property type="component" value="Unassembled WGS sequence"/>
</dbReference>
<gene>
    <name evidence="4" type="ORF">QO012_002992</name>
</gene>
<evidence type="ECO:0000313" key="5">
    <source>
        <dbReference type="Proteomes" id="UP001231124"/>
    </source>
</evidence>
<dbReference type="PANTHER" id="PTHR12151">
    <property type="entry name" value="ELECTRON TRANSPORT PROTIN SCO1/SENC FAMILY MEMBER"/>
    <property type="match status" value="1"/>
</dbReference>
<name>A0ABU0I373_9HYPH</name>
<dbReference type="EMBL" id="JAUSVP010000008">
    <property type="protein sequence ID" value="MDQ0448483.1"/>
    <property type="molecule type" value="Genomic_DNA"/>
</dbReference>
<proteinExistence type="inferred from homology"/>
<dbReference type="PANTHER" id="PTHR12151:SF25">
    <property type="entry name" value="LINALOOL DEHYDRATASE_ISOMERASE DOMAIN-CONTAINING PROTEIN"/>
    <property type="match status" value="1"/>
</dbReference>
<dbReference type="InterPro" id="IPR003782">
    <property type="entry name" value="SCO1/SenC"/>
</dbReference>
<organism evidence="4 5">
    <name type="scientific">Methylobacterium aerolatum</name>
    <dbReference type="NCBI Taxonomy" id="418708"/>
    <lineage>
        <taxon>Bacteria</taxon>
        <taxon>Pseudomonadati</taxon>
        <taxon>Pseudomonadota</taxon>
        <taxon>Alphaproteobacteria</taxon>
        <taxon>Hyphomicrobiales</taxon>
        <taxon>Methylobacteriaceae</taxon>
        <taxon>Methylobacterium</taxon>
    </lineage>
</organism>
<dbReference type="Gene3D" id="3.40.30.10">
    <property type="entry name" value="Glutaredoxin"/>
    <property type="match status" value="1"/>
</dbReference>
<dbReference type="SUPFAM" id="SSF52833">
    <property type="entry name" value="Thioredoxin-like"/>
    <property type="match status" value="1"/>
</dbReference>
<evidence type="ECO:0000313" key="4">
    <source>
        <dbReference type="EMBL" id="MDQ0448483.1"/>
    </source>
</evidence>
<accession>A0ABU0I373</accession>